<dbReference type="InterPro" id="IPR020367">
    <property type="entry name" value="Host_transcript_inhib_Alc"/>
</dbReference>
<keyword evidence="2" id="KW-1185">Reference proteome</keyword>
<sequence>MNLQNISNDDVVAHFEGTSHDGIYVYKGQKKLGFISDLRVTMGRKLAAKFKQKQYSTKQVEERREAMPAAVEEMRSFLENQMTKYGAEVKINITQPNVHLNGHKCYIICDPLSDKFNRLGIKHLYKTGEDMAFELDGYKTQLDKAPKHILVNNLSRDEIVEVIKKLCLN</sequence>
<name>A0A2I6UFW7_9CAUD</name>
<gene>
    <name evidence="1" type="ORF">vBKpnF48_182</name>
</gene>
<accession>A0A2I6UFW7</accession>
<dbReference type="EMBL" id="MG746602">
    <property type="protein sequence ID" value="AUO78807.1"/>
    <property type="molecule type" value="Genomic_DNA"/>
</dbReference>
<evidence type="ECO:0000313" key="1">
    <source>
        <dbReference type="EMBL" id="AUO78807.1"/>
    </source>
</evidence>
<reference evidence="2" key="1">
    <citation type="submission" date="2018-01" db="EMBL/GenBank/DDBJ databases">
        <title>Direct submission.</title>
        <authorList>
            <person name="Ciacci N."/>
        </authorList>
    </citation>
    <scope>NUCLEOTIDE SEQUENCE [LARGE SCALE GENOMIC DNA]</scope>
</reference>
<organism evidence="1 2">
    <name type="scientific">Klebsiella phage vB_Kpn_F48</name>
    <dbReference type="NCBI Taxonomy" id="2070028"/>
    <lineage>
        <taxon>Viruses</taxon>
        <taxon>Duplodnaviria</taxon>
        <taxon>Heunggongvirae</taxon>
        <taxon>Uroviricota</taxon>
        <taxon>Caudoviricetes</taxon>
        <taxon>Marfavirus</taxon>
        <taxon>Marfavirus F48</taxon>
    </lineage>
</organism>
<dbReference type="GO" id="GO:0039653">
    <property type="term" value="P:symbiont-mediated suppression of host transcription"/>
    <property type="evidence" value="ECO:0007669"/>
    <property type="project" value="InterPro"/>
</dbReference>
<evidence type="ECO:0000313" key="2">
    <source>
        <dbReference type="Proteomes" id="UP000240294"/>
    </source>
</evidence>
<dbReference type="Pfam" id="PF17527">
    <property type="entry name" value="ALC"/>
    <property type="match status" value="1"/>
</dbReference>
<protein>
    <submittedName>
        <fullName evidence="1">Transcription terminator</fullName>
    </submittedName>
</protein>
<dbReference type="Proteomes" id="UP000240294">
    <property type="component" value="Genome"/>
</dbReference>
<proteinExistence type="predicted"/>